<reference evidence="3" key="1">
    <citation type="journal article" date="2014" name="Genome Announc.">
        <title>Draft genome sequence of Colletotrichum sublineola, a destructive pathogen of cultivated sorghum.</title>
        <authorList>
            <person name="Baroncelli R."/>
            <person name="Sanz-Martin J.M."/>
            <person name="Rech G.E."/>
            <person name="Sukno S.A."/>
            <person name="Thon M.R."/>
        </authorList>
    </citation>
    <scope>NUCLEOTIDE SEQUENCE [LARGE SCALE GENOMIC DNA]</scope>
    <source>
        <strain evidence="3">TX430BB</strain>
    </source>
</reference>
<dbReference type="OrthoDB" id="10629877at2759"/>
<feature type="region of interest" description="Disordered" evidence="1">
    <location>
        <begin position="70"/>
        <end position="91"/>
    </location>
</feature>
<protein>
    <submittedName>
        <fullName evidence="2">Uncharacterized protein</fullName>
    </submittedName>
</protein>
<comment type="caution">
    <text evidence="2">The sequence shown here is derived from an EMBL/GenBank/DDBJ whole genome shotgun (WGS) entry which is preliminary data.</text>
</comment>
<proteinExistence type="predicted"/>
<dbReference type="Proteomes" id="UP000027238">
    <property type="component" value="Unassembled WGS sequence"/>
</dbReference>
<organism evidence="2 3">
    <name type="scientific">Colletotrichum sublineola</name>
    <name type="common">Sorghum anthracnose fungus</name>
    <dbReference type="NCBI Taxonomy" id="1173701"/>
    <lineage>
        <taxon>Eukaryota</taxon>
        <taxon>Fungi</taxon>
        <taxon>Dikarya</taxon>
        <taxon>Ascomycota</taxon>
        <taxon>Pezizomycotina</taxon>
        <taxon>Sordariomycetes</taxon>
        <taxon>Hypocreomycetidae</taxon>
        <taxon>Glomerellales</taxon>
        <taxon>Glomerellaceae</taxon>
        <taxon>Colletotrichum</taxon>
        <taxon>Colletotrichum graminicola species complex</taxon>
    </lineage>
</organism>
<keyword evidence="3" id="KW-1185">Reference proteome</keyword>
<dbReference type="HOGENOM" id="CLU_1704125_0_0_1"/>
<evidence type="ECO:0000313" key="2">
    <source>
        <dbReference type="EMBL" id="KDN66289.1"/>
    </source>
</evidence>
<evidence type="ECO:0000313" key="3">
    <source>
        <dbReference type="Proteomes" id="UP000027238"/>
    </source>
</evidence>
<feature type="compositionally biased region" description="Pro residues" evidence="1">
    <location>
        <begin position="76"/>
        <end position="85"/>
    </location>
</feature>
<dbReference type="EMBL" id="JMSE01000948">
    <property type="protein sequence ID" value="KDN66289.1"/>
    <property type="molecule type" value="Genomic_DNA"/>
</dbReference>
<evidence type="ECO:0000256" key="1">
    <source>
        <dbReference type="SAM" id="MobiDB-lite"/>
    </source>
</evidence>
<accession>A0A066XF79</accession>
<sequence length="154" mass="16785">MGLFDKLPVWDSTISRVVGIAVRQSQERWCRVFVCRPLPLRGRLRVLGDLFDKAGFCRVPVTVNSTSPQSTRFYPSPIPSGPVPKPSMAAPSTFSRTQLCGTSHRVGSKQLVSVMDGVPFTAPHARHPMSLPAAALHRVSLSAATRFIEANDTS</sequence>
<gene>
    <name evidence="2" type="ORF">CSUB01_03865</name>
</gene>
<dbReference type="AlphaFoldDB" id="A0A066XF79"/>
<name>A0A066XF79_COLSU</name>